<dbReference type="Gene3D" id="1.10.287.1060">
    <property type="entry name" value="ESAT-6-like"/>
    <property type="match status" value="1"/>
</dbReference>
<proteinExistence type="predicted"/>
<accession>A0A1S1L0B8</accession>
<evidence type="ECO:0000313" key="3">
    <source>
        <dbReference type="Proteomes" id="UP000179616"/>
    </source>
</evidence>
<protein>
    <recommendedName>
        <fullName evidence="1">Outer membrane channel protein CpnT-like N-terminal domain-containing protein</fullName>
    </recommendedName>
</protein>
<evidence type="ECO:0000313" key="2">
    <source>
        <dbReference type="EMBL" id="OHU19102.1"/>
    </source>
</evidence>
<feature type="domain" description="Outer membrane channel protein CpnT-like N-terminal" evidence="1">
    <location>
        <begin position="8"/>
        <end position="83"/>
    </location>
</feature>
<dbReference type="Proteomes" id="UP000179616">
    <property type="component" value="Unassembled WGS sequence"/>
</dbReference>
<organism evidence="2 3">
    <name type="scientific">Mycobacteroides franklinii</name>
    <dbReference type="NCBI Taxonomy" id="948102"/>
    <lineage>
        <taxon>Bacteria</taxon>
        <taxon>Bacillati</taxon>
        <taxon>Actinomycetota</taxon>
        <taxon>Actinomycetes</taxon>
        <taxon>Mycobacteriales</taxon>
        <taxon>Mycobacteriaceae</taxon>
        <taxon>Mycobacteroides</taxon>
    </lineage>
</organism>
<sequence>MNPGLNVNPEELKKLAEHLNGTVTEFNATAGHLTQLAGELPRLLQGKAGDAARAAMGEFVTALSELGAEEQRIAEKVSDFAKTFASGESLRATAITQTRNG</sequence>
<dbReference type="EMBL" id="MLIK01000024">
    <property type="protein sequence ID" value="OHU19102.1"/>
    <property type="molecule type" value="Genomic_DNA"/>
</dbReference>
<comment type="caution">
    <text evidence="2">The sequence shown here is derived from an EMBL/GenBank/DDBJ whole genome shotgun (WGS) entry which is preliminary data.</text>
</comment>
<reference evidence="2 3" key="1">
    <citation type="submission" date="2016-10" db="EMBL/GenBank/DDBJ databases">
        <title>Evaluation of Human, Veterinary and Environmental Mycobacterium chelonae Isolates by Core Genome Phylogenomic Analysis, Targeted Gene Comparison, and Anti-microbial Susceptibility Patterns: A Tale of Mistaken Identities.</title>
        <authorList>
            <person name="Fogelson S.B."/>
            <person name="Camus A.C."/>
            <person name="Lorenz W."/>
            <person name="Vasireddy R."/>
            <person name="Vasireddy S."/>
            <person name="Smith T."/>
            <person name="Brown-Elliott B.A."/>
            <person name="Wallace R.J.Jr."/>
            <person name="Hasan N.A."/>
            <person name="Reischl U."/>
            <person name="Sanchez S."/>
        </authorList>
    </citation>
    <scope>NUCLEOTIDE SEQUENCE [LARGE SCALE GENOMIC DNA]</scope>
    <source>
        <strain evidence="2 3">1559</strain>
    </source>
</reference>
<dbReference type="GeneID" id="57169444"/>
<dbReference type="Pfam" id="PF25547">
    <property type="entry name" value="WXG100_2"/>
    <property type="match status" value="1"/>
</dbReference>
<evidence type="ECO:0000259" key="1">
    <source>
        <dbReference type="Pfam" id="PF25547"/>
    </source>
</evidence>
<dbReference type="AlphaFoldDB" id="A0A1S1L0B8"/>
<dbReference type="InterPro" id="IPR057746">
    <property type="entry name" value="CpnT-like_N"/>
</dbReference>
<dbReference type="STRING" id="948102.BKG76_21710"/>
<name>A0A1S1L0B8_9MYCO</name>
<dbReference type="InterPro" id="IPR036689">
    <property type="entry name" value="ESAT-6-like_sf"/>
</dbReference>
<gene>
    <name evidence="2" type="ORF">BKG76_21710</name>
</gene>
<dbReference type="SUPFAM" id="SSF140453">
    <property type="entry name" value="EsxAB dimer-like"/>
    <property type="match status" value="1"/>
</dbReference>
<dbReference type="RefSeq" id="WP_070939753.1">
    <property type="nucleotide sequence ID" value="NZ_JYKC01000020.1"/>
</dbReference>